<gene>
    <name evidence="2" type="ORF">WJX73_002508</name>
</gene>
<sequence length="212" mass="24424">MSTETAYIFKSAERQEEADACMTRVYQVMEDDSVTKYYAKQHKRFEFSCGLYASGYKALQRDVMMITVPENKGCALVLRQPAQQWTVLGKIWHGGWKPLVTCVPLSYWRSLLSLGDKLEKHHKEFTQEHGAHLYVWVIVAEPQGLGLGGRLLRALTDLADSEGLWCYLEATTSRSRDLYARHGFEQRDEWVVDAKELILYPMARSPRKMPNT</sequence>
<comment type="caution">
    <text evidence="2">The sequence shown here is derived from an EMBL/GenBank/DDBJ whole genome shotgun (WGS) entry which is preliminary data.</text>
</comment>
<dbReference type="EMBL" id="JALJOQ010000008">
    <property type="protein sequence ID" value="KAK9812183.1"/>
    <property type="molecule type" value="Genomic_DNA"/>
</dbReference>
<dbReference type="PANTHER" id="PTHR42791">
    <property type="entry name" value="GNAT FAMILY ACETYLTRANSFERASE"/>
    <property type="match status" value="1"/>
</dbReference>
<keyword evidence="3" id="KW-1185">Reference proteome</keyword>
<accession>A0AAW1PVJ2</accession>
<protein>
    <recommendedName>
        <fullName evidence="1">N-acetyltransferase domain-containing protein</fullName>
    </recommendedName>
</protein>
<evidence type="ECO:0000313" key="2">
    <source>
        <dbReference type="EMBL" id="KAK9812183.1"/>
    </source>
</evidence>
<dbReference type="Gene3D" id="3.40.630.30">
    <property type="match status" value="1"/>
</dbReference>
<feature type="domain" description="N-acetyltransferase" evidence="1">
    <location>
        <begin position="129"/>
        <end position="207"/>
    </location>
</feature>
<name>A0AAW1PVJ2_9CHLO</name>
<dbReference type="Proteomes" id="UP001465755">
    <property type="component" value="Unassembled WGS sequence"/>
</dbReference>
<proteinExistence type="predicted"/>
<organism evidence="2 3">
    <name type="scientific">Symbiochloris irregularis</name>
    <dbReference type="NCBI Taxonomy" id="706552"/>
    <lineage>
        <taxon>Eukaryota</taxon>
        <taxon>Viridiplantae</taxon>
        <taxon>Chlorophyta</taxon>
        <taxon>core chlorophytes</taxon>
        <taxon>Trebouxiophyceae</taxon>
        <taxon>Trebouxiales</taxon>
        <taxon>Trebouxiaceae</taxon>
        <taxon>Symbiochloris</taxon>
    </lineage>
</organism>
<dbReference type="Pfam" id="PF00583">
    <property type="entry name" value="Acetyltransf_1"/>
    <property type="match status" value="1"/>
</dbReference>
<dbReference type="AlphaFoldDB" id="A0AAW1PVJ2"/>
<dbReference type="InterPro" id="IPR016181">
    <property type="entry name" value="Acyl_CoA_acyltransferase"/>
</dbReference>
<dbReference type="GO" id="GO:0016747">
    <property type="term" value="F:acyltransferase activity, transferring groups other than amino-acyl groups"/>
    <property type="evidence" value="ECO:0007669"/>
    <property type="project" value="InterPro"/>
</dbReference>
<dbReference type="PROSITE" id="PS51186">
    <property type="entry name" value="GNAT"/>
    <property type="match status" value="1"/>
</dbReference>
<dbReference type="SUPFAM" id="SSF55729">
    <property type="entry name" value="Acyl-CoA N-acyltransferases (Nat)"/>
    <property type="match status" value="1"/>
</dbReference>
<dbReference type="PANTHER" id="PTHR42791:SF1">
    <property type="entry name" value="N-ACETYLTRANSFERASE DOMAIN-CONTAINING PROTEIN"/>
    <property type="match status" value="1"/>
</dbReference>
<evidence type="ECO:0000313" key="3">
    <source>
        <dbReference type="Proteomes" id="UP001465755"/>
    </source>
</evidence>
<reference evidence="2 3" key="1">
    <citation type="journal article" date="2024" name="Nat. Commun.">
        <title>Phylogenomics reveals the evolutionary origins of lichenization in chlorophyte algae.</title>
        <authorList>
            <person name="Puginier C."/>
            <person name="Libourel C."/>
            <person name="Otte J."/>
            <person name="Skaloud P."/>
            <person name="Haon M."/>
            <person name="Grisel S."/>
            <person name="Petersen M."/>
            <person name="Berrin J.G."/>
            <person name="Delaux P.M."/>
            <person name="Dal Grande F."/>
            <person name="Keller J."/>
        </authorList>
    </citation>
    <scope>NUCLEOTIDE SEQUENCE [LARGE SCALE GENOMIC DNA]</scope>
    <source>
        <strain evidence="2 3">SAG 2036</strain>
    </source>
</reference>
<evidence type="ECO:0000259" key="1">
    <source>
        <dbReference type="PROSITE" id="PS51186"/>
    </source>
</evidence>
<dbReference type="InterPro" id="IPR052523">
    <property type="entry name" value="Trichothecene_AcTrans"/>
</dbReference>
<dbReference type="InterPro" id="IPR000182">
    <property type="entry name" value="GNAT_dom"/>
</dbReference>